<dbReference type="InterPro" id="IPR020084">
    <property type="entry name" value="NUDIX_hydrolase_CS"/>
</dbReference>
<sequence length="182" mass="20855">MLSRLEEKTLNSRIIFEGRLIRVQLDEVELPDGNTSTRELVKHPGAVTVMAVTEENRMVFVRQYRKPLEKEILEIPAGKLEPGEDPEECARRELEEETGYKAKALKHVVSMYTSPGFADERLHLYEARGLAEGQFRPDSEEFVERVELTLEEAFERMAAGEICDAKTVTALYIWKNREIAGK</sequence>
<dbReference type="SUPFAM" id="SSF55811">
    <property type="entry name" value="Nudix"/>
    <property type="match status" value="1"/>
</dbReference>
<dbReference type="PRINTS" id="PR00502">
    <property type="entry name" value="NUDIXFAMILY"/>
</dbReference>
<name>A0A2T6B809_9BACL</name>
<dbReference type="GO" id="GO:0019693">
    <property type="term" value="P:ribose phosphate metabolic process"/>
    <property type="evidence" value="ECO:0007669"/>
    <property type="project" value="TreeGrafter"/>
</dbReference>
<comment type="cofactor">
    <cofactor evidence="1">
        <name>Mg(2+)</name>
        <dbReference type="ChEBI" id="CHEBI:18420"/>
    </cofactor>
</comment>
<organism evidence="5 6">
    <name type="scientific">Melghirimyces profundicolus</name>
    <dbReference type="NCBI Taxonomy" id="1242148"/>
    <lineage>
        <taxon>Bacteria</taxon>
        <taxon>Bacillati</taxon>
        <taxon>Bacillota</taxon>
        <taxon>Bacilli</taxon>
        <taxon>Bacillales</taxon>
        <taxon>Thermoactinomycetaceae</taxon>
        <taxon>Melghirimyces</taxon>
    </lineage>
</organism>
<dbReference type="AlphaFoldDB" id="A0A2T6B809"/>
<comment type="similarity">
    <text evidence="3">Belongs to the Nudix hydrolase family.</text>
</comment>
<dbReference type="PROSITE" id="PS51462">
    <property type="entry name" value="NUDIX"/>
    <property type="match status" value="1"/>
</dbReference>
<gene>
    <name evidence="5" type="ORF">C8P63_13136</name>
</gene>
<dbReference type="RefSeq" id="WP_108025981.1">
    <property type="nucleotide sequence ID" value="NZ_QBKR01000031.1"/>
</dbReference>
<evidence type="ECO:0000256" key="1">
    <source>
        <dbReference type="ARBA" id="ARBA00001946"/>
    </source>
</evidence>
<dbReference type="Gene3D" id="3.90.79.10">
    <property type="entry name" value="Nucleoside Triphosphate Pyrophosphohydrolase"/>
    <property type="match status" value="1"/>
</dbReference>
<keyword evidence="2 3" id="KW-0378">Hydrolase</keyword>
<dbReference type="InterPro" id="IPR020476">
    <property type="entry name" value="Nudix_hydrolase"/>
</dbReference>
<evidence type="ECO:0000313" key="6">
    <source>
        <dbReference type="Proteomes" id="UP000244240"/>
    </source>
</evidence>
<dbReference type="OrthoDB" id="9806150at2"/>
<accession>A0A2T6B809</accession>
<dbReference type="EMBL" id="QBKR01000031">
    <property type="protein sequence ID" value="PTX52220.1"/>
    <property type="molecule type" value="Genomic_DNA"/>
</dbReference>
<proteinExistence type="inferred from homology"/>
<dbReference type="FunFam" id="3.90.79.10:FF:000024">
    <property type="entry name" value="ADP-ribose pyrophosphatase"/>
    <property type="match status" value="1"/>
</dbReference>
<dbReference type="PANTHER" id="PTHR11839">
    <property type="entry name" value="UDP/ADP-SUGAR PYROPHOSPHATASE"/>
    <property type="match status" value="1"/>
</dbReference>
<dbReference type="Pfam" id="PF00293">
    <property type="entry name" value="NUDIX"/>
    <property type="match status" value="1"/>
</dbReference>
<evidence type="ECO:0000256" key="3">
    <source>
        <dbReference type="RuleBase" id="RU003476"/>
    </source>
</evidence>
<dbReference type="InterPro" id="IPR000086">
    <property type="entry name" value="NUDIX_hydrolase_dom"/>
</dbReference>
<dbReference type="GO" id="GO:0005829">
    <property type="term" value="C:cytosol"/>
    <property type="evidence" value="ECO:0007669"/>
    <property type="project" value="TreeGrafter"/>
</dbReference>
<reference evidence="5 6" key="1">
    <citation type="submission" date="2018-04" db="EMBL/GenBank/DDBJ databases">
        <title>Genomic Encyclopedia of Archaeal and Bacterial Type Strains, Phase II (KMG-II): from individual species to whole genera.</title>
        <authorList>
            <person name="Goeker M."/>
        </authorList>
    </citation>
    <scope>NUCLEOTIDE SEQUENCE [LARGE SCALE GENOMIC DNA]</scope>
    <source>
        <strain evidence="5 6">DSM 45787</strain>
    </source>
</reference>
<keyword evidence="6" id="KW-1185">Reference proteome</keyword>
<dbReference type="PANTHER" id="PTHR11839:SF18">
    <property type="entry name" value="NUDIX HYDROLASE DOMAIN-CONTAINING PROTEIN"/>
    <property type="match status" value="1"/>
</dbReference>
<protein>
    <submittedName>
        <fullName evidence="5">ADP-ribose pyrophosphatase</fullName>
    </submittedName>
</protein>
<dbReference type="InterPro" id="IPR015797">
    <property type="entry name" value="NUDIX_hydrolase-like_dom_sf"/>
</dbReference>
<dbReference type="GO" id="GO:0016462">
    <property type="term" value="F:pyrophosphatase activity"/>
    <property type="evidence" value="ECO:0007669"/>
    <property type="project" value="UniProtKB-ARBA"/>
</dbReference>
<comment type="caution">
    <text evidence="5">The sequence shown here is derived from an EMBL/GenBank/DDBJ whole genome shotgun (WGS) entry which is preliminary data.</text>
</comment>
<evidence type="ECO:0000256" key="2">
    <source>
        <dbReference type="ARBA" id="ARBA00022801"/>
    </source>
</evidence>
<dbReference type="PROSITE" id="PS00893">
    <property type="entry name" value="NUDIX_BOX"/>
    <property type="match status" value="1"/>
</dbReference>
<dbReference type="GO" id="GO:0006753">
    <property type="term" value="P:nucleoside phosphate metabolic process"/>
    <property type="evidence" value="ECO:0007669"/>
    <property type="project" value="TreeGrafter"/>
</dbReference>
<dbReference type="Proteomes" id="UP000244240">
    <property type="component" value="Unassembled WGS sequence"/>
</dbReference>
<feature type="domain" description="Nudix hydrolase" evidence="4">
    <location>
        <begin position="41"/>
        <end position="170"/>
    </location>
</feature>
<evidence type="ECO:0000259" key="4">
    <source>
        <dbReference type="PROSITE" id="PS51462"/>
    </source>
</evidence>
<evidence type="ECO:0000313" key="5">
    <source>
        <dbReference type="EMBL" id="PTX52220.1"/>
    </source>
</evidence>